<dbReference type="PROSITE" id="PS51257">
    <property type="entry name" value="PROKAR_LIPOPROTEIN"/>
    <property type="match status" value="1"/>
</dbReference>
<keyword evidence="7" id="KW-1185">Reference proteome</keyword>
<feature type="domain" description="Imelysin-like" evidence="5">
    <location>
        <begin position="71"/>
        <end position="246"/>
    </location>
</feature>
<evidence type="ECO:0000313" key="7">
    <source>
        <dbReference type="Proteomes" id="UP000625804"/>
    </source>
</evidence>
<dbReference type="Gene3D" id="1.20.1420.20">
    <property type="entry name" value="M75 peptidase, HXXE motif"/>
    <property type="match status" value="1"/>
</dbReference>
<accession>A0A8J8GD23</accession>
<dbReference type="RefSeq" id="WP_173729428.1">
    <property type="nucleotide sequence ID" value="NZ_JABTTE010000001.1"/>
</dbReference>
<sequence>MFKKGMMAVLLASSVFSLAACNSQEAANQTKEEQKVEETAEQTSNESVNIEQNIQKAKEWTLARVDGIISNAEKLEEAINAGDFEKAKEQWLPTQLEYEKGEALFATLSPELDETMDVSTETGFHGLEQILWGKEDPAIHKEKLLELTALLKEDAAKLKEVVEQAELNEQLLFEAMTGILPELSGFVEAVYTGESISGTRIEDARNVFEGVQLFYDAISPKIVAASPEIDEKVRAQIDKVLDVMGEEKPDVQTVDEEFGALFNAMVEAATTIGVEL</sequence>
<evidence type="ECO:0000256" key="3">
    <source>
        <dbReference type="SAM" id="Coils"/>
    </source>
</evidence>
<dbReference type="AlphaFoldDB" id="A0A8J8GD23"/>
<gene>
    <name evidence="6" type="ORF">HR057_00415</name>
</gene>
<dbReference type="Pfam" id="PF09375">
    <property type="entry name" value="Peptidase_M75"/>
    <property type="match status" value="1"/>
</dbReference>
<evidence type="ECO:0000313" key="6">
    <source>
        <dbReference type="EMBL" id="NSL50223.1"/>
    </source>
</evidence>
<organism evidence="6 7">
    <name type="scientific">Calidifontibacillus erzurumensis</name>
    <dbReference type="NCBI Taxonomy" id="2741433"/>
    <lineage>
        <taxon>Bacteria</taxon>
        <taxon>Bacillati</taxon>
        <taxon>Bacillota</taxon>
        <taxon>Bacilli</taxon>
        <taxon>Bacillales</taxon>
        <taxon>Bacillaceae</taxon>
        <taxon>Calidifontibacillus/Schinkia group</taxon>
        <taxon>Calidifontibacillus</taxon>
    </lineage>
</organism>
<evidence type="ECO:0000259" key="5">
    <source>
        <dbReference type="Pfam" id="PF09375"/>
    </source>
</evidence>
<feature type="coiled-coil region" evidence="3">
    <location>
        <begin position="26"/>
        <end position="53"/>
    </location>
</feature>
<dbReference type="InterPro" id="IPR038352">
    <property type="entry name" value="Imelysin_sf"/>
</dbReference>
<name>A0A8J8GD23_9BACI</name>
<dbReference type="Proteomes" id="UP000625804">
    <property type="component" value="Unassembled WGS sequence"/>
</dbReference>
<comment type="subcellular location">
    <subcellularLocation>
        <location evidence="1">Cell envelope</location>
    </subcellularLocation>
</comment>
<feature type="signal peptide" evidence="4">
    <location>
        <begin position="1"/>
        <end position="19"/>
    </location>
</feature>
<proteinExistence type="predicted"/>
<evidence type="ECO:0000256" key="2">
    <source>
        <dbReference type="ARBA" id="ARBA00022729"/>
    </source>
</evidence>
<dbReference type="PANTHER" id="PTHR39192">
    <property type="entry name" value="IRON UPTAKE SYSTEM COMPONENT EFEO"/>
    <property type="match status" value="1"/>
</dbReference>
<reference evidence="6" key="1">
    <citation type="submission" date="2020-06" db="EMBL/GenBank/DDBJ databases">
        <title>A novel thermopfilic bacterium from Erzurum, Turkey.</title>
        <authorList>
            <person name="Adiguzel A."/>
            <person name="Ay H."/>
            <person name="Baltaci M.O."/>
        </authorList>
    </citation>
    <scope>NUCLEOTIDE SEQUENCE</scope>
    <source>
        <strain evidence="6">P2</strain>
    </source>
</reference>
<evidence type="ECO:0000256" key="4">
    <source>
        <dbReference type="SAM" id="SignalP"/>
    </source>
</evidence>
<dbReference type="InterPro" id="IPR018976">
    <property type="entry name" value="Imelysin-like"/>
</dbReference>
<keyword evidence="2 4" id="KW-0732">Signal</keyword>
<evidence type="ECO:0000256" key="1">
    <source>
        <dbReference type="ARBA" id="ARBA00004196"/>
    </source>
</evidence>
<protein>
    <recommendedName>
        <fullName evidence="5">Imelysin-like domain-containing protein</fullName>
    </recommendedName>
</protein>
<dbReference type="InterPro" id="IPR050894">
    <property type="entry name" value="EfeM/EfeO_iron_uptake"/>
</dbReference>
<dbReference type="EMBL" id="JABTTE010000001">
    <property type="protein sequence ID" value="NSL50223.1"/>
    <property type="molecule type" value="Genomic_DNA"/>
</dbReference>
<keyword evidence="3" id="KW-0175">Coiled coil</keyword>
<comment type="caution">
    <text evidence="6">The sequence shown here is derived from an EMBL/GenBank/DDBJ whole genome shotgun (WGS) entry which is preliminary data.</text>
</comment>
<dbReference type="GO" id="GO:0030313">
    <property type="term" value="C:cell envelope"/>
    <property type="evidence" value="ECO:0007669"/>
    <property type="project" value="UniProtKB-SubCell"/>
</dbReference>
<feature type="chain" id="PRO_5039629403" description="Imelysin-like domain-containing protein" evidence="4">
    <location>
        <begin position="20"/>
        <end position="276"/>
    </location>
</feature>
<dbReference type="PANTHER" id="PTHR39192:SF1">
    <property type="entry name" value="IRON UPTAKE SYSTEM COMPONENT EFEO"/>
    <property type="match status" value="1"/>
</dbReference>